<protein>
    <recommendedName>
        <fullName evidence="3">ATP-grasp domain-containing protein</fullName>
    </recommendedName>
</protein>
<sequence length="517" mass="56672">MGSIQTPPTNGVQLPTIKLDYTLSELYRRACPEAANVRFGWVPCGITSTVDLTQDVARNTKYVYVDQILVKTASHELRNGNPKLRCSLAKKYLGHIAQRDAFVSGRAPVVFFHMGRTPGEMEHDRREAEATLSVLDPSQRPELIFCPGPSDIPLAEHGIDKLLYKLAVDELETLPLTHPLEAHWWLNSKAALARSGLPTPRCDIIETECPPPVPPEECCGLCAETAAIAAAASVSSGHRPLPTIPRGCSGPRRRWLDAQAERVAAAVRAWPVPFVFKTQQSFGGAGTWLVKTEAQRAQLLEDLLASPDDDVHDVEASDGETRKGWGFLGKLLPLLTPENAHLSPTAVLLTDLVADPRADYGLTFVGRQDELRAKFAPLMARIAAWVAERGYAGPVGADVLESSSSNDDDDDGGGEHFVVDLNVRACGSISLPLLRGHFVSRGLDYASSFSVTVRGGRAEFMDRWRVPLEEGRMLILSWWEDREADESIADVVVGAEDEPALAEWMKRIREGTEEVTF</sequence>
<dbReference type="AlphaFoldDB" id="A0AAN7CPT0"/>
<comment type="caution">
    <text evidence="1">The sequence shown here is derived from an EMBL/GenBank/DDBJ whole genome shotgun (WGS) entry which is preliminary data.</text>
</comment>
<organism evidence="1 2">
    <name type="scientific">Corynascus novoguineensis</name>
    <dbReference type="NCBI Taxonomy" id="1126955"/>
    <lineage>
        <taxon>Eukaryota</taxon>
        <taxon>Fungi</taxon>
        <taxon>Dikarya</taxon>
        <taxon>Ascomycota</taxon>
        <taxon>Pezizomycotina</taxon>
        <taxon>Sordariomycetes</taxon>
        <taxon>Sordariomycetidae</taxon>
        <taxon>Sordariales</taxon>
        <taxon>Chaetomiaceae</taxon>
        <taxon>Corynascus</taxon>
    </lineage>
</organism>
<dbReference type="InterPro" id="IPR053269">
    <property type="entry name" value="Asp-Met_ligase"/>
</dbReference>
<gene>
    <name evidence="1" type="ORF">C7999DRAFT_42507</name>
</gene>
<dbReference type="PANTHER" id="PTHR37018:SF1">
    <property type="entry name" value="CULTURE SPECIFIC PROTEIN, PUTATIVE (AFU_ORTHOLOGUE AFUA_2G00130)-RELATED"/>
    <property type="match status" value="1"/>
</dbReference>
<reference evidence="1" key="2">
    <citation type="submission" date="2023-05" db="EMBL/GenBank/DDBJ databases">
        <authorList>
            <consortium name="Lawrence Berkeley National Laboratory"/>
            <person name="Steindorff A."/>
            <person name="Hensen N."/>
            <person name="Bonometti L."/>
            <person name="Westerberg I."/>
            <person name="Brannstrom I.O."/>
            <person name="Guillou S."/>
            <person name="Cros-Aarteil S."/>
            <person name="Calhoun S."/>
            <person name="Haridas S."/>
            <person name="Kuo A."/>
            <person name="Mondo S."/>
            <person name="Pangilinan J."/>
            <person name="Riley R."/>
            <person name="Labutti K."/>
            <person name="Andreopoulos B."/>
            <person name="Lipzen A."/>
            <person name="Chen C."/>
            <person name="Yanf M."/>
            <person name="Daum C."/>
            <person name="Ng V."/>
            <person name="Clum A."/>
            <person name="Ohm R."/>
            <person name="Martin F."/>
            <person name="Silar P."/>
            <person name="Natvig D."/>
            <person name="Lalanne C."/>
            <person name="Gautier V."/>
            <person name="Ament-Velasquez S.L."/>
            <person name="Kruys A."/>
            <person name="Hutchinson M.I."/>
            <person name="Powell A.J."/>
            <person name="Barry K."/>
            <person name="Miller A.N."/>
            <person name="Grigoriev I.V."/>
            <person name="Debuchy R."/>
            <person name="Gladieux P."/>
            <person name="Thoren M.H."/>
            <person name="Johannesson H."/>
        </authorList>
    </citation>
    <scope>NUCLEOTIDE SEQUENCE</scope>
    <source>
        <strain evidence="1">CBS 359.72</strain>
    </source>
</reference>
<name>A0AAN7CPT0_9PEZI</name>
<keyword evidence="2" id="KW-1185">Reference proteome</keyword>
<evidence type="ECO:0000313" key="2">
    <source>
        <dbReference type="Proteomes" id="UP001303647"/>
    </source>
</evidence>
<proteinExistence type="predicted"/>
<accession>A0AAN7CPT0</accession>
<dbReference type="Proteomes" id="UP001303647">
    <property type="component" value="Unassembled WGS sequence"/>
</dbReference>
<evidence type="ECO:0000313" key="1">
    <source>
        <dbReference type="EMBL" id="KAK4246045.1"/>
    </source>
</evidence>
<evidence type="ECO:0008006" key="3">
    <source>
        <dbReference type="Google" id="ProtNLM"/>
    </source>
</evidence>
<dbReference type="PANTHER" id="PTHR37018">
    <property type="entry name" value="CULTURE SPECIFIC PROTEIN, PUTATIVE (AFU_ORTHOLOGUE AFUA_2G00130)-RELATED"/>
    <property type="match status" value="1"/>
</dbReference>
<reference evidence="1" key="1">
    <citation type="journal article" date="2023" name="Mol. Phylogenet. Evol.">
        <title>Genome-scale phylogeny and comparative genomics of the fungal order Sordariales.</title>
        <authorList>
            <person name="Hensen N."/>
            <person name="Bonometti L."/>
            <person name="Westerberg I."/>
            <person name="Brannstrom I.O."/>
            <person name="Guillou S."/>
            <person name="Cros-Aarteil S."/>
            <person name="Calhoun S."/>
            <person name="Haridas S."/>
            <person name="Kuo A."/>
            <person name="Mondo S."/>
            <person name="Pangilinan J."/>
            <person name="Riley R."/>
            <person name="LaButti K."/>
            <person name="Andreopoulos B."/>
            <person name="Lipzen A."/>
            <person name="Chen C."/>
            <person name="Yan M."/>
            <person name="Daum C."/>
            <person name="Ng V."/>
            <person name="Clum A."/>
            <person name="Steindorff A."/>
            <person name="Ohm R.A."/>
            <person name="Martin F."/>
            <person name="Silar P."/>
            <person name="Natvig D.O."/>
            <person name="Lalanne C."/>
            <person name="Gautier V."/>
            <person name="Ament-Velasquez S.L."/>
            <person name="Kruys A."/>
            <person name="Hutchinson M.I."/>
            <person name="Powell A.J."/>
            <person name="Barry K."/>
            <person name="Miller A.N."/>
            <person name="Grigoriev I.V."/>
            <person name="Debuchy R."/>
            <person name="Gladieux P."/>
            <person name="Hiltunen Thoren M."/>
            <person name="Johannesson H."/>
        </authorList>
    </citation>
    <scope>NUCLEOTIDE SEQUENCE</scope>
    <source>
        <strain evidence="1">CBS 359.72</strain>
    </source>
</reference>
<dbReference type="EMBL" id="MU857684">
    <property type="protein sequence ID" value="KAK4246045.1"/>
    <property type="molecule type" value="Genomic_DNA"/>
</dbReference>